<name>A0A383AJ43_9ZZZZ</name>
<dbReference type="InterPro" id="IPR051126">
    <property type="entry name" value="Thiosulfate_sulfurtransferase"/>
</dbReference>
<protein>
    <recommendedName>
        <fullName evidence="2">Rhodanese domain-containing protein</fullName>
    </recommendedName>
</protein>
<dbReference type="PANTHER" id="PTHR43855">
    <property type="entry name" value="THIOSULFATE SULFURTRANSFERASE"/>
    <property type="match status" value="1"/>
</dbReference>
<evidence type="ECO:0000259" key="2">
    <source>
        <dbReference type="PROSITE" id="PS50206"/>
    </source>
</evidence>
<dbReference type="InterPro" id="IPR036873">
    <property type="entry name" value="Rhodanese-like_dom_sf"/>
</dbReference>
<dbReference type="InterPro" id="IPR001763">
    <property type="entry name" value="Rhodanese-like_dom"/>
</dbReference>
<feature type="domain" description="Rhodanese" evidence="2">
    <location>
        <begin position="149"/>
        <end position="237"/>
    </location>
</feature>
<gene>
    <name evidence="3" type="ORF">METZ01_LOCUS460711</name>
</gene>
<feature type="domain" description="Rhodanese" evidence="2">
    <location>
        <begin position="13"/>
        <end position="121"/>
    </location>
</feature>
<dbReference type="AlphaFoldDB" id="A0A383AJ43"/>
<dbReference type="Pfam" id="PF00581">
    <property type="entry name" value="Rhodanese"/>
    <property type="match status" value="2"/>
</dbReference>
<dbReference type="EMBL" id="UINC01192621">
    <property type="protein sequence ID" value="SVE07857.1"/>
    <property type="molecule type" value="Genomic_DNA"/>
</dbReference>
<accession>A0A383AJ43</accession>
<reference evidence="3" key="1">
    <citation type="submission" date="2018-05" db="EMBL/GenBank/DDBJ databases">
        <authorList>
            <person name="Lanie J.A."/>
            <person name="Ng W.-L."/>
            <person name="Kazmierczak K.M."/>
            <person name="Andrzejewski T.M."/>
            <person name="Davidsen T.M."/>
            <person name="Wayne K.J."/>
            <person name="Tettelin H."/>
            <person name="Glass J.I."/>
            <person name="Rusch D."/>
            <person name="Podicherti R."/>
            <person name="Tsui H.-C.T."/>
            <person name="Winkler M.E."/>
        </authorList>
    </citation>
    <scope>NUCLEOTIDE SEQUENCE</scope>
</reference>
<organism evidence="3">
    <name type="scientific">marine metagenome</name>
    <dbReference type="NCBI Taxonomy" id="408172"/>
    <lineage>
        <taxon>unclassified sequences</taxon>
        <taxon>metagenomes</taxon>
        <taxon>ecological metagenomes</taxon>
    </lineage>
</organism>
<dbReference type="Gene3D" id="3.40.250.10">
    <property type="entry name" value="Rhodanese-like domain"/>
    <property type="match status" value="2"/>
</dbReference>
<proteinExistence type="predicted"/>
<dbReference type="PROSITE" id="PS50206">
    <property type="entry name" value="RHODANESE_3"/>
    <property type="match status" value="2"/>
</dbReference>
<sequence>VLITTSELEKILDDPNLILVDTRSFQKYSQAHIPNAVNLDLFSFHWIDTSHEGISSFNHQFEKIFSRLGVTEGKKVIFYDDVSGMLAARGVWLLEYFSHPRVLMLDGGITKWNSEGRASSIILVNYKPANFSGKPNPKILAGFQHILDNLNKITILDVRSKEEFSGKLVRAARGGHIPTSINVDYTENIAKDGTFKDAEQLSKLYQLKKDIEIVTYCQGAYRAANTYVALKKIGFTN</sequence>
<keyword evidence="1" id="KW-0677">Repeat</keyword>
<feature type="non-terminal residue" evidence="3">
    <location>
        <position position="237"/>
    </location>
</feature>
<evidence type="ECO:0000256" key="1">
    <source>
        <dbReference type="ARBA" id="ARBA00022737"/>
    </source>
</evidence>
<dbReference type="SMART" id="SM00450">
    <property type="entry name" value="RHOD"/>
    <property type="match status" value="2"/>
</dbReference>
<dbReference type="CDD" id="cd01448">
    <property type="entry name" value="TST_Repeat_1"/>
    <property type="match status" value="1"/>
</dbReference>
<dbReference type="SUPFAM" id="SSF52821">
    <property type="entry name" value="Rhodanese/Cell cycle control phosphatase"/>
    <property type="match status" value="2"/>
</dbReference>
<feature type="non-terminal residue" evidence="3">
    <location>
        <position position="1"/>
    </location>
</feature>
<dbReference type="PANTHER" id="PTHR43855:SF1">
    <property type="entry name" value="THIOSULFATE SULFURTRANSFERASE"/>
    <property type="match status" value="1"/>
</dbReference>
<evidence type="ECO:0000313" key="3">
    <source>
        <dbReference type="EMBL" id="SVE07857.1"/>
    </source>
</evidence>